<gene>
    <name evidence="1" type="ORF">YK48G_15790</name>
</gene>
<proteinExistence type="predicted"/>
<keyword evidence="2" id="KW-1185">Reference proteome</keyword>
<dbReference type="Proteomes" id="UP000604765">
    <property type="component" value="Unassembled WGS sequence"/>
</dbReference>
<accession>A0ABQ3W3H1</accession>
<comment type="caution">
    <text evidence="1">The sequence shown here is derived from an EMBL/GenBank/DDBJ whole genome shotgun (WGS) entry which is preliminary data.</text>
</comment>
<organism evidence="1 2">
    <name type="scientific">Lentilactobacillus fungorum</name>
    <dbReference type="NCBI Taxonomy" id="2201250"/>
    <lineage>
        <taxon>Bacteria</taxon>
        <taxon>Bacillati</taxon>
        <taxon>Bacillota</taxon>
        <taxon>Bacilli</taxon>
        <taxon>Lactobacillales</taxon>
        <taxon>Lactobacillaceae</taxon>
        <taxon>Lentilactobacillus</taxon>
    </lineage>
</organism>
<dbReference type="RefSeq" id="WP_203630177.1">
    <property type="nucleotide sequence ID" value="NZ_BNJR01000014.1"/>
</dbReference>
<protein>
    <submittedName>
        <fullName evidence="1">Membrane protein</fullName>
    </submittedName>
</protein>
<sequence length="179" mass="21291">MRYKKMMTLVGSFILLMTVLGSVIVFQSKSGSRPPSDRPAAKKRYRPLTTNTFYRHPKIRDSAIIYFAIKHVHIQRWQEIADFKAGWQVEKYRKAGHWRYLVWPDQHITEQEKQLTPNWFEFRHANYVIYHSFEVHTAQADEDQHVKVSMSNILKHINADRAAGTVRRMTRKLVIRDHD</sequence>
<dbReference type="EMBL" id="BNJR01000014">
    <property type="protein sequence ID" value="GHP14154.1"/>
    <property type="molecule type" value="Genomic_DNA"/>
</dbReference>
<name>A0ABQ3W3H1_9LACO</name>
<reference evidence="1 2" key="1">
    <citation type="journal article" date="2021" name="Int. J. Syst. Evol. Microbiol.">
        <title>Lentilactobacillus fungorum sp. nov., isolated from spent mushroom substrates.</title>
        <authorList>
            <person name="Tohno M."/>
            <person name="Tanizawa Y."/>
            <person name="Kojima Y."/>
            <person name="Sakamoto M."/>
            <person name="Ohkuma M."/>
            <person name="Kobayashi H."/>
        </authorList>
    </citation>
    <scope>NUCLEOTIDE SEQUENCE [LARGE SCALE GENOMIC DNA]</scope>
    <source>
        <strain evidence="1 2">YK48G</strain>
    </source>
</reference>
<evidence type="ECO:0000313" key="2">
    <source>
        <dbReference type="Proteomes" id="UP000604765"/>
    </source>
</evidence>
<evidence type="ECO:0000313" key="1">
    <source>
        <dbReference type="EMBL" id="GHP14154.1"/>
    </source>
</evidence>